<name>A0ABM9G978_9BACL</name>
<reference evidence="1" key="1">
    <citation type="submission" date="2022-06" db="EMBL/GenBank/DDBJ databases">
        <authorList>
            <person name="Dietemann V."/>
            <person name="Ory F."/>
            <person name="Dainat B."/>
            <person name="Oberhansli S."/>
        </authorList>
    </citation>
    <scope>NUCLEOTIDE SEQUENCE</scope>
    <source>
        <strain evidence="1">Ena-SAMPLE-TAB-26-04-2022-14:26:32:270-5432</strain>
    </source>
</reference>
<dbReference type="Proteomes" id="UP001154322">
    <property type="component" value="Unassembled WGS sequence"/>
</dbReference>
<organism evidence="1 2">
    <name type="scientific">Paenibacillus melissococcoides</name>
    <dbReference type="NCBI Taxonomy" id="2912268"/>
    <lineage>
        <taxon>Bacteria</taxon>
        <taxon>Bacillati</taxon>
        <taxon>Bacillota</taxon>
        <taxon>Bacilli</taxon>
        <taxon>Bacillales</taxon>
        <taxon>Paenibacillaceae</taxon>
        <taxon>Paenibacillus</taxon>
    </lineage>
</organism>
<comment type="caution">
    <text evidence="1">The sequence shown here is derived from an EMBL/GenBank/DDBJ whole genome shotgun (WGS) entry which is preliminary data.</text>
</comment>
<evidence type="ECO:0000313" key="1">
    <source>
        <dbReference type="EMBL" id="CAH8248549.1"/>
    </source>
</evidence>
<keyword evidence="2" id="KW-1185">Reference proteome</keyword>
<protein>
    <submittedName>
        <fullName evidence="1">Uncharacterized protein</fullName>
    </submittedName>
</protein>
<evidence type="ECO:0000313" key="2">
    <source>
        <dbReference type="Proteomes" id="UP001154322"/>
    </source>
</evidence>
<proteinExistence type="predicted"/>
<dbReference type="EMBL" id="CALYLO010000012">
    <property type="protein sequence ID" value="CAH8248549.1"/>
    <property type="molecule type" value="Genomic_DNA"/>
</dbReference>
<gene>
    <name evidence="1" type="ORF">WJ0W_005731</name>
</gene>
<sequence>MEFSAIIAVAAAISGIALGWLGRARTIKQDIAQEASTDAVQRADVEYIKRGVDDIRADVRMQGQRVDGLYERVTRVEESTKQAHKRIDRLEEK</sequence>
<accession>A0ABM9G978</accession>
<dbReference type="RefSeq" id="WP_213431411.1">
    <property type="nucleotide sequence ID" value="NZ_AP031286.1"/>
</dbReference>